<dbReference type="PROSITE" id="PS51379">
    <property type="entry name" value="4FE4S_FER_2"/>
    <property type="match status" value="3"/>
</dbReference>
<organism evidence="6 7">
    <name type="scientific">Eiseniibacteriota bacterium</name>
    <dbReference type="NCBI Taxonomy" id="2212470"/>
    <lineage>
        <taxon>Bacteria</taxon>
        <taxon>Candidatus Eiseniibacteriota</taxon>
    </lineage>
</organism>
<dbReference type="InterPro" id="IPR017896">
    <property type="entry name" value="4Fe4S_Fe-S-bd"/>
</dbReference>
<comment type="caution">
    <text evidence="6">The sequence shown here is derived from an EMBL/GenBank/DDBJ whole genome shotgun (WGS) entry which is preliminary data.</text>
</comment>
<feature type="domain" description="4Fe-4S ferredoxin-type" evidence="5">
    <location>
        <begin position="87"/>
        <end position="116"/>
    </location>
</feature>
<protein>
    <submittedName>
        <fullName evidence="6">4Fe-4S dicluster domain-containing protein</fullName>
    </submittedName>
</protein>
<keyword evidence="3" id="KW-0408">Iron</keyword>
<dbReference type="GO" id="GO:0046872">
    <property type="term" value="F:metal ion binding"/>
    <property type="evidence" value="ECO:0007669"/>
    <property type="project" value="UniProtKB-KW"/>
</dbReference>
<evidence type="ECO:0000313" key="7">
    <source>
        <dbReference type="Proteomes" id="UP000777784"/>
    </source>
</evidence>
<dbReference type="EMBL" id="JAHJDP010000034">
    <property type="protein sequence ID" value="MBU2690672.1"/>
    <property type="molecule type" value="Genomic_DNA"/>
</dbReference>
<reference evidence="6" key="1">
    <citation type="submission" date="2021-05" db="EMBL/GenBank/DDBJ databases">
        <title>Energy efficiency and biological interactions define the core microbiome of deep oligotrophic groundwater.</title>
        <authorList>
            <person name="Mehrshad M."/>
            <person name="Lopez-Fernandez M."/>
            <person name="Bell E."/>
            <person name="Bernier-Latmani R."/>
            <person name="Bertilsson S."/>
            <person name="Dopson M."/>
        </authorList>
    </citation>
    <scope>NUCLEOTIDE SEQUENCE</scope>
    <source>
        <strain evidence="6">Modern_marine.mb.64</strain>
    </source>
</reference>
<dbReference type="InterPro" id="IPR050954">
    <property type="entry name" value="ET_IronSulfur_Cluster-Binding"/>
</dbReference>
<accession>A0A948RX57</accession>
<sequence>MVIDLDRCTGCGACMVACAVENNLPTPPVEAQDNRGLTWLRVYQCGNGRTFPDFKTVFIPVPCMQCDHAPCIHVCPVTAVDYDTETGIVGQIPERCMGCRYCMAACPYHARTFNWWDPVWPKGMEKSLNPDVSPRMRGTAEKCNFCHGRLHRAREKAASEGRRDLNPGEYIPACVEACPTRAIHFGDLQDSEDPVAKLSKSPHAFRLLESLRTFPKVFYLSRQDWVKDVGKSRLEMLRKDIYRDSESESNG</sequence>
<dbReference type="PROSITE" id="PS00198">
    <property type="entry name" value="4FE4S_FER_1"/>
    <property type="match status" value="1"/>
</dbReference>
<keyword evidence="4" id="KW-0411">Iron-sulfur</keyword>
<dbReference type="Pfam" id="PF12797">
    <property type="entry name" value="Fer4_2"/>
    <property type="match status" value="1"/>
</dbReference>
<gene>
    <name evidence="6" type="ORF">KJ970_07060</name>
</gene>
<evidence type="ECO:0000256" key="4">
    <source>
        <dbReference type="ARBA" id="ARBA00023014"/>
    </source>
</evidence>
<dbReference type="SUPFAM" id="SSF54862">
    <property type="entry name" value="4Fe-4S ferredoxins"/>
    <property type="match status" value="1"/>
</dbReference>
<dbReference type="InterPro" id="IPR017900">
    <property type="entry name" value="4Fe4S_Fe_S_CS"/>
</dbReference>
<keyword evidence="1" id="KW-0004">4Fe-4S</keyword>
<dbReference type="PANTHER" id="PTHR43177">
    <property type="entry name" value="PROTEIN NRFC"/>
    <property type="match status" value="1"/>
</dbReference>
<evidence type="ECO:0000256" key="2">
    <source>
        <dbReference type="ARBA" id="ARBA00022723"/>
    </source>
</evidence>
<dbReference type="Pfam" id="PF13247">
    <property type="entry name" value="Fer4_11"/>
    <property type="match status" value="1"/>
</dbReference>
<dbReference type="Gene3D" id="3.30.70.20">
    <property type="match status" value="2"/>
</dbReference>
<evidence type="ECO:0000256" key="1">
    <source>
        <dbReference type="ARBA" id="ARBA00022485"/>
    </source>
</evidence>
<keyword evidence="2" id="KW-0479">Metal-binding</keyword>
<dbReference type="Proteomes" id="UP000777784">
    <property type="component" value="Unassembled WGS sequence"/>
</dbReference>
<evidence type="ECO:0000256" key="3">
    <source>
        <dbReference type="ARBA" id="ARBA00023004"/>
    </source>
</evidence>
<evidence type="ECO:0000259" key="5">
    <source>
        <dbReference type="PROSITE" id="PS51379"/>
    </source>
</evidence>
<dbReference type="PANTHER" id="PTHR43177:SF3">
    <property type="entry name" value="PROTEIN NRFC HOMOLOG"/>
    <property type="match status" value="1"/>
</dbReference>
<dbReference type="CDD" id="cd10551">
    <property type="entry name" value="PsrB"/>
    <property type="match status" value="1"/>
</dbReference>
<dbReference type="AlphaFoldDB" id="A0A948RX57"/>
<evidence type="ECO:0000313" key="6">
    <source>
        <dbReference type="EMBL" id="MBU2690672.1"/>
    </source>
</evidence>
<dbReference type="GO" id="GO:0051539">
    <property type="term" value="F:4 iron, 4 sulfur cluster binding"/>
    <property type="evidence" value="ECO:0007669"/>
    <property type="project" value="UniProtKB-KW"/>
</dbReference>
<proteinExistence type="predicted"/>
<feature type="domain" description="4Fe-4S ferredoxin-type" evidence="5">
    <location>
        <begin position="1"/>
        <end position="29"/>
    </location>
</feature>
<name>A0A948RX57_UNCEI</name>
<feature type="domain" description="4Fe-4S ferredoxin-type" evidence="5">
    <location>
        <begin position="54"/>
        <end position="85"/>
    </location>
</feature>